<accession>A0ABU8BXX9</accession>
<protein>
    <submittedName>
        <fullName evidence="1">Uncharacterized protein</fullName>
    </submittedName>
</protein>
<evidence type="ECO:0000313" key="2">
    <source>
        <dbReference type="Proteomes" id="UP001431963"/>
    </source>
</evidence>
<feature type="non-terminal residue" evidence="1">
    <location>
        <position position="1"/>
    </location>
</feature>
<name>A0ABU8BXX9_9RHOB</name>
<gene>
    <name evidence="1" type="ORF">V6590_15500</name>
</gene>
<reference evidence="1" key="1">
    <citation type="submission" date="2024-02" db="EMBL/GenBank/DDBJ databases">
        <title>Genome sequences of strain Gemmobacter sp. JM10B15.</title>
        <authorList>
            <person name="Zhang M."/>
        </authorList>
    </citation>
    <scope>NUCLEOTIDE SEQUENCE</scope>
    <source>
        <strain evidence="1">JM10B15</strain>
    </source>
</reference>
<proteinExistence type="predicted"/>
<organism evidence="1 2">
    <name type="scientific">Gemmobacter denitrificans</name>
    <dbReference type="NCBI Taxonomy" id="3123040"/>
    <lineage>
        <taxon>Bacteria</taxon>
        <taxon>Pseudomonadati</taxon>
        <taxon>Pseudomonadota</taxon>
        <taxon>Alphaproteobacteria</taxon>
        <taxon>Rhodobacterales</taxon>
        <taxon>Paracoccaceae</taxon>
        <taxon>Gemmobacter</taxon>
    </lineage>
</organism>
<dbReference type="RefSeq" id="WP_335424586.1">
    <property type="nucleotide sequence ID" value="NZ_JBALHR010000010.1"/>
</dbReference>
<dbReference type="Proteomes" id="UP001431963">
    <property type="component" value="Unassembled WGS sequence"/>
</dbReference>
<evidence type="ECO:0000313" key="1">
    <source>
        <dbReference type="EMBL" id="MEH7829559.1"/>
    </source>
</evidence>
<dbReference type="EMBL" id="JBALHR010000010">
    <property type="protein sequence ID" value="MEH7829559.1"/>
    <property type="molecule type" value="Genomic_DNA"/>
</dbReference>
<keyword evidence="2" id="KW-1185">Reference proteome</keyword>
<sequence length="73" mass="7847">MEPTTLCKLMEASYHAARDLLMQAARDLDEAGRAAHQGERNQARGTAIGAETDLQNALDLIKAVGALQLLDRG</sequence>
<comment type="caution">
    <text evidence="1">The sequence shown here is derived from an EMBL/GenBank/DDBJ whole genome shotgun (WGS) entry which is preliminary data.</text>
</comment>